<feature type="compositionally biased region" description="Basic residues" evidence="1">
    <location>
        <begin position="235"/>
        <end position="244"/>
    </location>
</feature>
<dbReference type="AlphaFoldDB" id="H3KHQ1"/>
<dbReference type="PATRIC" id="fig|762967.3.peg.1810"/>
<dbReference type="STRING" id="762967.HMPREF9440_02297"/>
<feature type="region of interest" description="Disordered" evidence="1">
    <location>
        <begin position="224"/>
        <end position="251"/>
    </location>
</feature>
<organism evidence="2 3">
    <name type="scientific">Sutterella parvirubra YIT 11816</name>
    <dbReference type="NCBI Taxonomy" id="762967"/>
    <lineage>
        <taxon>Bacteria</taxon>
        <taxon>Pseudomonadati</taxon>
        <taxon>Pseudomonadota</taxon>
        <taxon>Betaproteobacteria</taxon>
        <taxon>Burkholderiales</taxon>
        <taxon>Sutterellaceae</taxon>
        <taxon>Sutterella</taxon>
    </lineage>
</organism>
<keyword evidence="3" id="KW-1185">Reference proteome</keyword>
<dbReference type="Gene3D" id="2.160.10.10">
    <property type="entry name" value="Hexapeptide repeat proteins"/>
    <property type="match status" value="1"/>
</dbReference>
<reference evidence="2 3" key="1">
    <citation type="submission" date="2011-11" db="EMBL/GenBank/DDBJ databases">
        <authorList>
            <person name="Weinstock G."/>
            <person name="Sodergren E."/>
            <person name="Clifton S."/>
            <person name="Fulton L."/>
            <person name="Fulton B."/>
            <person name="Courtney L."/>
            <person name="Fronick C."/>
            <person name="Harrison M."/>
            <person name="Strong C."/>
            <person name="Farmer C."/>
            <person name="Delahaunty K."/>
            <person name="Markovic C."/>
            <person name="Hall O."/>
            <person name="Minx P."/>
            <person name="Tomlinson C."/>
            <person name="Mitreva M."/>
            <person name="Hou S."/>
            <person name="Chen J."/>
            <person name="Wollam A."/>
            <person name="Pepin K.H."/>
            <person name="Johnson M."/>
            <person name="Bhonagiri V."/>
            <person name="Zhang X."/>
            <person name="Suruliraj S."/>
            <person name="Warren W."/>
            <person name="Chinwalla A."/>
            <person name="Mardis E.R."/>
            <person name="Wilson R.K."/>
        </authorList>
    </citation>
    <scope>NUCLEOTIDE SEQUENCE [LARGE SCALE GENOMIC DNA]</scope>
    <source>
        <strain evidence="2 3">YIT 11816</strain>
    </source>
</reference>
<gene>
    <name evidence="2" type="ORF">HMPREF9440_02297</name>
</gene>
<protein>
    <submittedName>
        <fullName evidence="2">Bacterial transferase hexapeptide repeat protein</fullName>
    </submittedName>
</protein>
<evidence type="ECO:0000313" key="2">
    <source>
        <dbReference type="EMBL" id="EHY30359.1"/>
    </source>
</evidence>
<keyword evidence="2" id="KW-0808">Transferase</keyword>
<evidence type="ECO:0000256" key="1">
    <source>
        <dbReference type="SAM" id="MobiDB-lite"/>
    </source>
</evidence>
<feature type="compositionally biased region" description="Low complexity" evidence="1">
    <location>
        <begin position="151"/>
        <end position="177"/>
    </location>
</feature>
<comment type="caution">
    <text evidence="2">The sequence shown here is derived from an EMBL/GenBank/DDBJ whole genome shotgun (WGS) entry which is preliminary data.</text>
</comment>
<dbReference type="Proteomes" id="UP000004956">
    <property type="component" value="Unassembled WGS sequence"/>
</dbReference>
<dbReference type="GO" id="GO:0016740">
    <property type="term" value="F:transferase activity"/>
    <property type="evidence" value="ECO:0007669"/>
    <property type="project" value="UniProtKB-KW"/>
</dbReference>
<proteinExistence type="predicted"/>
<dbReference type="PANTHER" id="PTHR42811">
    <property type="entry name" value="SERINE ACETYLTRANSFERASE"/>
    <property type="match status" value="1"/>
</dbReference>
<dbReference type="OrthoDB" id="9801456at2"/>
<feature type="region of interest" description="Disordered" evidence="1">
    <location>
        <begin position="151"/>
        <end position="184"/>
    </location>
</feature>
<dbReference type="EMBL" id="AFBQ01000347">
    <property type="protein sequence ID" value="EHY30359.1"/>
    <property type="molecule type" value="Genomic_DNA"/>
</dbReference>
<dbReference type="RefSeq" id="WP_008543621.1">
    <property type="nucleotide sequence ID" value="NZ_JH605013.1"/>
</dbReference>
<evidence type="ECO:0000313" key="3">
    <source>
        <dbReference type="Proteomes" id="UP000004956"/>
    </source>
</evidence>
<name>H3KHQ1_9BURK</name>
<dbReference type="HOGENOM" id="CLU_051638_10_0_4"/>
<dbReference type="SUPFAM" id="SSF51161">
    <property type="entry name" value="Trimeric LpxA-like enzymes"/>
    <property type="match status" value="1"/>
</dbReference>
<dbReference type="InterPro" id="IPR011004">
    <property type="entry name" value="Trimer_LpxA-like_sf"/>
</dbReference>
<accession>H3KHQ1</accession>
<sequence length="251" mass="25736">MFDALLRTLDAAQRRRPECSRAALLFGCSGLQAQLIQKGAYWLQLQGWSGASLMLGCVNRWLTGLTVDASAKIGFDVSIPAPTGVVIGADAKIGDRVVVGPVVMILASAQGAPVIEDDVEIGAAARIVGNVRVPAGTVVAAGAVWAEGADGAEGAAPAPAPAASTAPAVPAETAPSEPAKKPEIDPAVKELVRVVREQNAVIAKLNESIGKLGGEVIETEKLPKISGKAAGVSTRRARHHRPKKTAPDAAK</sequence>